<feature type="repeat" description="PPR" evidence="6">
    <location>
        <begin position="507"/>
        <end position="541"/>
    </location>
</feature>
<evidence type="ECO:0000256" key="1">
    <source>
        <dbReference type="ARBA" id="ARBA00004173"/>
    </source>
</evidence>
<dbReference type="PANTHER" id="PTHR45717">
    <property type="entry name" value="OS12G0527900 PROTEIN"/>
    <property type="match status" value="1"/>
</dbReference>
<dbReference type="GO" id="GO:0003729">
    <property type="term" value="F:mRNA binding"/>
    <property type="evidence" value="ECO:0007669"/>
    <property type="project" value="UniProtKB-ARBA"/>
</dbReference>
<keyword evidence="4" id="KW-0809">Transit peptide</keyword>
<dbReference type="AlphaFoldDB" id="A0A803LT10"/>
<dbReference type="GO" id="GO:0005739">
    <property type="term" value="C:mitochondrion"/>
    <property type="evidence" value="ECO:0007669"/>
    <property type="project" value="UniProtKB-SubCell"/>
</dbReference>
<organism evidence="9 10">
    <name type="scientific">Chenopodium quinoa</name>
    <name type="common">Quinoa</name>
    <dbReference type="NCBI Taxonomy" id="63459"/>
    <lineage>
        <taxon>Eukaryota</taxon>
        <taxon>Viridiplantae</taxon>
        <taxon>Streptophyta</taxon>
        <taxon>Embryophyta</taxon>
        <taxon>Tracheophyta</taxon>
        <taxon>Spermatophyta</taxon>
        <taxon>Magnoliopsida</taxon>
        <taxon>eudicotyledons</taxon>
        <taxon>Gunneridae</taxon>
        <taxon>Pentapetalae</taxon>
        <taxon>Caryophyllales</taxon>
        <taxon>Chenopodiaceae</taxon>
        <taxon>Chenopodioideae</taxon>
        <taxon>Atripliceae</taxon>
        <taxon>Chenopodium</taxon>
    </lineage>
</organism>
<sequence>MWALRRASANSIRAQGLNVAAFRACAGLGQFSGHTKDKSKNCEHRGLMRDKWITSNACQFTAHFPNKFSAGSRSLSSEAGAKSGEEEDDLEEGFSELETPDPLEATGGETLEAELLKDAGEIPSTKKLGHSPLLKLIFEESGPSLSKALDNYATEGKDLNRAEVYHALLNLRRRKMFSKALQLLEWIDKREDFEYTERDYASRVDLIAKVRGLHKAETFIDTIPKSHRQEVVYRTLLANCVSLTNVAKSEEIFNKMKDLGFPISPFTCNQLLVLYKRTDKKKIADVLLMMEKDDIKPSLFTYQLLIDTKGLSNDIIGMEQIVETMRAEGITPNFRIQATLARHYAFGGLKEKAEAILQEMEGDDLNSNRGVCPILLSIYANLGKADDVERVWKVCEPKPREGDYLAAIEAFGKLKNVEKAEAVYQKMTKSTNKLSTRHYSCMLKVYAENKMLGKGKQLLNQMGNSGCQIGPVAWDALVKLYVDAGEVEKADSILQKATSQNQQKRPLFSSYMSILDQYAKRGDVHNAEKIFLRMKQAGYISRARPFSGLLQAYINAKVPAYGFRERMKADNIFPNRTLAGQLAQVDAFRKNAVSDLLD</sequence>
<dbReference type="FunFam" id="1.25.40.10:FF:000744">
    <property type="entry name" value="Pentatricopeptide repeat-containing protein, mitochondrial"/>
    <property type="match status" value="1"/>
</dbReference>
<comment type="subcellular location">
    <subcellularLocation>
        <location evidence="1">Mitochondrion</location>
    </subcellularLocation>
</comment>
<dbReference type="InterPro" id="IPR033443">
    <property type="entry name" value="PROP1-like_PPR_dom"/>
</dbReference>
<dbReference type="NCBIfam" id="TIGR00756">
    <property type="entry name" value="PPR"/>
    <property type="match status" value="2"/>
</dbReference>
<dbReference type="FunFam" id="1.25.40.10:FF:000394">
    <property type="entry name" value="Pentatricopeptide repeat-containing protein, mitochondrial"/>
    <property type="match status" value="1"/>
</dbReference>
<evidence type="ECO:0000313" key="9">
    <source>
        <dbReference type="EnsemblPlants" id="AUR62018354-RA:cds"/>
    </source>
</evidence>
<dbReference type="Proteomes" id="UP000596660">
    <property type="component" value="Unplaced"/>
</dbReference>
<protein>
    <recommendedName>
        <fullName evidence="8">PROP1-like PPR domain-containing protein</fullName>
    </recommendedName>
</protein>
<evidence type="ECO:0000256" key="2">
    <source>
        <dbReference type="ARBA" id="ARBA00007626"/>
    </source>
</evidence>
<evidence type="ECO:0000256" key="7">
    <source>
        <dbReference type="SAM" id="MobiDB-lite"/>
    </source>
</evidence>
<feature type="compositionally biased region" description="Acidic residues" evidence="7">
    <location>
        <begin position="85"/>
        <end position="101"/>
    </location>
</feature>
<dbReference type="Pfam" id="PF17177">
    <property type="entry name" value="PPR_long"/>
    <property type="match status" value="1"/>
</dbReference>
<evidence type="ECO:0000256" key="4">
    <source>
        <dbReference type="ARBA" id="ARBA00022946"/>
    </source>
</evidence>
<proteinExistence type="inferred from homology"/>
<keyword evidence="5" id="KW-0496">Mitochondrion</keyword>
<dbReference type="EnsemblPlants" id="AUR62018354-RA">
    <property type="protein sequence ID" value="AUR62018354-RA:cds"/>
    <property type="gene ID" value="AUR62018354"/>
</dbReference>
<feature type="region of interest" description="Disordered" evidence="7">
    <location>
        <begin position="71"/>
        <end position="105"/>
    </location>
</feature>
<dbReference type="Pfam" id="PF13812">
    <property type="entry name" value="PPR_3"/>
    <property type="match status" value="1"/>
</dbReference>
<feature type="domain" description="PROP1-like PPR" evidence="8">
    <location>
        <begin position="401"/>
        <end position="527"/>
    </location>
</feature>
<comment type="similarity">
    <text evidence="2">Belongs to the PPR family. P subfamily.</text>
</comment>
<dbReference type="PROSITE" id="PS51375">
    <property type="entry name" value="PPR"/>
    <property type="match status" value="2"/>
</dbReference>
<evidence type="ECO:0000313" key="10">
    <source>
        <dbReference type="Proteomes" id="UP000596660"/>
    </source>
</evidence>
<reference evidence="9" key="1">
    <citation type="journal article" date="2017" name="Nature">
        <title>The genome of Chenopodium quinoa.</title>
        <authorList>
            <person name="Jarvis D.E."/>
            <person name="Ho Y.S."/>
            <person name="Lightfoot D.J."/>
            <person name="Schmoeckel S.M."/>
            <person name="Li B."/>
            <person name="Borm T.J.A."/>
            <person name="Ohyanagi H."/>
            <person name="Mineta K."/>
            <person name="Michell C.T."/>
            <person name="Saber N."/>
            <person name="Kharbatia N.M."/>
            <person name="Rupper R.R."/>
            <person name="Sharp A.R."/>
            <person name="Dally N."/>
            <person name="Boughton B.A."/>
            <person name="Woo Y.H."/>
            <person name="Gao G."/>
            <person name="Schijlen E.G.W.M."/>
            <person name="Guo X."/>
            <person name="Momin A.A."/>
            <person name="Negrao S."/>
            <person name="Al-Babili S."/>
            <person name="Gehring C."/>
            <person name="Roessner U."/>
            <person name="Jung C."/>
            <person name="Murphy K."/>
            <person name="Arold S.T."/>
            <person name="Gojobori T."/>
            <person name="van der Linden C.G."/>
            <person name="van Loo E.N."/>
            <person name="Jellen E.N."/>
            <person name="Maughan P.J."/>
            <person name="Tester M."/>
        </authorList>
    </citation>
    <scope>NUCLEOTIDE SEQUENCE [LARGE SCALE GENOMIC DNA]</scope>
    <source>
        <strain evidence="9">cv. PI 614886</strain>
    </source>
</reference>
<reference evidence="9" key="2">
    <citation type="submission" date="2021-03" db="UniProtKB">
        <authorList>
            <consortium name="EnsemblPlants"/>
        </authorList>
    </citation>
    <scope>IDENTIFICATION</scope>
</reference>
<dbReference type="Gramene" id="AUR62018354-RA">
    <property type="protein sequence ID" value="AUR62018354-RA:cds"/>
    <property type="gene ID" value="AUR62018354"/>
</dbReference>
<keyword evidence="3" id="KW-0677">Repeat</keyword>
<dbReference type="InterPro" id="IPR011990">
    <property type="entry name" value="TPR-like_helical_dom_sf"/>
</dbReference>
<name>A0A803LT10_CHEQI</name>
<dbReference type="InterPro" id="IPR002885">
    <property type="entry name" value="PPR_rpt"/>
</dbReference>
<dbReference type="PANTHER" id="PTHR45717:SF15">
    <property type="entry name" value="AGL218WP"/>
    <property type="match status" value="1"/>
</dbReference>
<evidence type="ECO:0000259" key="8">
    <source>
        <dbReference type="Pfam" id="PF17177"/>
    </source>
</evidence>
<evidence type="ECO:0000256" key="6">
    <source>
        <dbReference type="PROSITE-ProRule" id="PRU00708"/>
    </source>
</evidence>
<keyword evidence="10" id="KW-1185">Reference proteome</keyword>
<dbReference type="OMA" id="YELSWSS"/>
<dbReference type="Gene3D" id="1.25.40.10">
    <property type="entry name" value="Tetratricopeptide repeat domain"/>
    <property type="match status" value="4"/>
</dbReference>
<evidence type="ECO:0000256" key="5">
    <source>
        <dbReference type="ARBA" id="ARBA00023128"/>
    </source>
</evidence>
<feature type="repeat" description="PPR" evidence="6">
    <location>
        <begin position="435"/>
        <end position="469"/>
    </location>
</feature>
<evidence type="ECO:0000256" key="3">
    <source>
        <dbReference type="ARBA" id="ARBA00022737"/>
    </source>
</evidence>
<accession>A0A803LT10</accession>
<dbReference type="SUPFAM" id="SSF48452">
    <property type="entry name" value="TPR-like"/>
    <property type="match status" value="1"/>
</dbReference>